<keyword evidence="2" id="KW-1003">Cell membrane</keyword>
<name>A0A0I9S913_BACFG</name>
<dbReference type="GO" id="GO:0022857">
    <property type="term" value="F:transmembrane transporter activity"/>
    <property type="evidence" value="ECO:0007669"/>
    <property type="project" value="TreeGrafter"/>
</dbReference>
<evidence type="ECO:0000256" key="5">
    <source>
        <dbReference type="ARBA" id="ARBA00023136"/>
    </source>
</evidence>
<dbReference type="PANTHER" id="PTHR30572">
    <property type="entry name" value="MEMBRANE COMPONENT OF TRANSPORTER-RELATED"/>
    <property type="match status" value="1"/>
</dbReference>
<evidence type="ECO:0000256" key="1">
    <source>
        <dbReference type="ARBA" id="ARBA00004651"/>
    </source>
</evidence>
<feature type="transmembrane region" description="Helical" evidence="6">
    <location>
        <begin position="414"/>
        <end position="438"/>
    </location>
</feature>
<dbReference type="PANTHER" id="PTHR30572:SF18">
    <property type="entry name" value="ABC-TYPE MACROLIDE FAMILY EXPORT SYSTEM PERMEASE COMPONENT 2"/>
    <property type="match status" value="1"/>
</dbReference>
<gene>
    <name evidence="9" type="ORF">EE52_0212265</name>
</gene>
<feature type="transmembrane region" description="Helical" evidence="6">
    <location>
        <begin position="276"/>
        <end position="298"/>
    </location>
</feature>
<feature type="transmembrane region" description="Helical" evidence="6">
    <location>
        <begin position="20"/>
        <end position="42"/>
    </location>
</feature>
<reference evidence="9" key="1">
    <citation type="book" date="2014" name="THE 24TH EUROPEAN CONGRESS OF CLINICAL MICROBIOLOGY AND INFECTIOUS DISEASES" publisher="ECCMID 2014" city="Barcelona, Spain">
        <title>Identification of resistance genes in three multidrug-resistant Bacteroides fragilis isolates by whole genome sequencing.</title>
        <editorList>
            <person name="Unknown"/>
            <person name="A."/>
        </editorList>
        <authorList>
            <person name="Sydenham T.V."/>
            <person name="Hasman H."/>
            <person name="Wang M."/>
            <person name="Soki J."/>
            <person name="Nagy E."/>
            <person name="Justesen U.S."/>
        </authorList>
    </citation>
    <scope>NUCLEOTIDE SEQUENCE</scope>
    <source>
        <strain evidence="9">DCMOUH0018B</strain>
    </source>
</reference>
<feature type="domain" description="ABC3 transporter permease C-terminal" evidence="7">
    <location>
        <begin position="648"/>
        <end position="762"/>
    </location>
</feature>
<feature type="transmembrane region" description="Helical" evidence="6">
    <location>
        <begin position="698"/>
        <end position="717"/>
    </location>
</feature>
<dbReference type="Pfam" id="PF12704">
    <property type="entry name" value="MacB_PCD"/>
    <property type="match status" value="2"/>
</dbReference>
<dbReference type="Pfam" id="PF02687">
    <property type="entry name" value="FtsX"/>
    <property type="match status" value="2"/>
</dbReference>
<sequence>MLRHIYYTIQTLIRGRSSNVIKIISLTLGLFVGLLLFARVAFELSYDHFYPESRNLFLIQASYSYEGKQEKPSPYIYGAMPAAIRENFPDEVEEATVLRNVGQQIFFKGNERFDQQQTIYADDHFLPTMGVEVLKGNKADLVAPDAIFINESLARHVFGDADPIGQTMLWEKNYPVTVRGVFADQPENTDLKYDVIVSFATLYKRMGEDRAGWGYDISYMGVVRFHNDTEAPERVAGRLPEMQKKYLPQGKDGFSEEYSFQPISEYHSSQPEVRKMVLIMSVLAFAILLIAALNYVLISVSSLARRAKAVGVHKCSGASDGNIFGMFLWETMFIILSALVLVGLLILNLRELIQDTLNASVGALFTWETLWVPLLVIAVVFFVAGVIPGYMFSSIPVSQVFRRYTERKTTWKRPLLFVQFAGVPFVFGLLAVVLLQYYSVMNRELNYNPERIAVARCYFSDDEVDNVRSDMRRLPMVEDVAFAWFPISDYYSGFSVYNSTGKLLFDAHTSMCDYHFLSMMEVQLIDGKNFDSPKQAIVNEEFVRKMHWEDSAVGKQVNIGTSLPVVGVAKDFPIRSAYTPQDIVMYISSPFASGAPHVRLKEPFDQNLKALNQKMGELFTTKDIVFIPLQEIIDQQYEAIRRFRDSVIIASISILLITLMGLFGYTNDEVSRRSKEIAIRKVNGAEAGDVLQLLSRDIFWTALPAVLLGAAAAWFVGGKWLEQFSDAIVPSAWLYLSIALVVLLLIVVSVMLRAWKVANENPVNSIKSE</sequence>
<dbReference type="PATRIC" id="fig|817.53.peg.2530"/>
<evidence type="ECO:0000259" key="8">
    <source>
        <dbReference type="Pfam" id="PF12704"/>
    </source>
</evidence>
<feature type="transmembrane region" description="Helical" evidence="6">
    <location>
        <begin position="732"/>
        <end position="752"/>
    </location>
</feature>
<organism evidence="9">
    <name type="scientific">Bacteroides fragilis</name>
    <dbReference type="NCBI Taxonomy" id="817"/>
    <lineage>
        <taxon>Bacteria</taxon>
        <taxon>Pseudomonadati</taxon>
        <taxon>Bacteroidota</taxon>
        <taxon>Bacteroidia</taxon>
        <taxon>Bacteroidales</taxon>
        <taxon>Bacteroidaceae</taxon>
        <taxon>Bacteroides</taxon>
    </lineage>
</organism>
<evidence type="ECO:0000256" key="4">
    <source>
        <dbReference type="ARBA" id="ARBA00022989"/>
    </source>
</evidence>
<keyword evidence="3 6" id="KW-0812">Transmembrane</keyword>
<feature type="domain" description="MacB-like periplasmic core" evidence="8">
    <location>
        <begin position="23"/>
        <end position="210"/>
    </location>
</feature>
<evidence type="ECO:0000256" key="3">
    <source>
        <dbReference type="ARBA" id="ARBA00022692"/>
    </source>
</evidence>
<dbReference type="GO" id="GO:0005886">
    <property type="term" value="C:plasma membrane"/>
    <property type="evidence" value="ECO:0007669"/>
    <property type="project" value="UniProtKB-SubCell"/>
</dbReference>
<evidence type="ECO:0000313" key="9">
    <source>
        <dbReference type="EMBL" id="KFX74440.1"/>
    </source>
</evidence>
<dbReference type="AlphaFoldDB" id="A0A0I9S913"/>
<feature type="transmembrane region" description="Helical" evidence="6">
    <location>
        <begin position="370"/>
        <end position="393"/>
    </location>
</feature>
<feature type="transmembrane region" description="Helical" evidence="6">
    <location>
        <begin position="647"/>
        <end position="665"/>
    </location>
</feature>
<evidence type="ECO:0000256" key="2">
    <source>
        <dbReference type="ARBA" id="ARBA00022475"/>
    </source>
</evidence>
<evidence type="ECO:0000256" key="6">
    <source>
        <dbReference type="SAM" id="Phobius"/>
    </source>
</evidence>
<comment type="caution">
    <text evidence="9">The sequence shown here is derived from an EMBL/GenBank/DDBJ whole genome shotgun (WGS) entry which is preliminary data.</text>
</comment>
<dbReference type="RefSeq" id="WP_044300594.1">
    <property type="nucleotide sequence ID" value="NZ_CAEUHN010000012.1"/>
</dbReference>
<dbReference type="InterPro" id="IPR003838">
    <property type="entry name" value="ABC3_permease_C"/>
</dbReference>
<dbReference type="InterPro" id="IPR050250">
    <property type="entry name" value="Macrolide_Exporter_MacB"/>
</dbReference>
<feature type="transmembrane region" description="Helical" evidence="6">
    <location>
        <begin position="327"/>
        <end position="350"/>
    </location>
</feature>
<dbReference type="InterPro" id="IPR025857">
    <property type="entry name" value="MacB_PCD"/>
</dbReference>
<protein>
    <submittedName>
        <fullName evidence="9">Uncharacterized protein</fullName>
    </submittedName>
</protein>
<keyword evidence="5 6" id="KW-0472">Membrane</keyword>
<proteinExistence type="predicted"/>
<accession>A0A0I9S913</accession>
<evidence type="ECO:0000259" key="7">
    <source>
        <dbReference type="Pfam" id="PF02687"/>
    </source>
</evidence>
<dbReference type="EMBL" id="JMZZ02000148">
    <property type="protein sequence ID" value="KFX74440.1"/>
    <property type="molecule type" value="Genomic_DNA"/>
</dbReference>
<feature type="domain" description="ABC3 transporter permease C-terminal" evidence="7">
    <location>
        <begin position="282"/>
        <end position="396"/>
    </location>
</feature>
<comment type="subcellular location">
    <subcellularLocation>
        <location evidence="1">Cell membrane</location>
        <topology evidence="1">Multi-pass membrane protein</topology>
    </subcellularLocation>
</comment>
<reference evidence="9" key="2">
    <citation type="submission" date="2014-07" db="EMBL/GenBank/DDBJ databases">
        <title>Genetics and epidemiology of antimicrobial resistance in B. fragilis group.</title>
        <authorList>
            <person name="Sydenham T.V."/>
            <person name="Hasman H."/>
            <person name="Kemp M."/>
            <person name="Justesen U.S."/>
        </authorList>
    </citation>
    <scope>NUCLEOTIDE SEQUENCE [LARGE SCALE GENOMIC DNA]</scope>
    <source>
        <strain evidence="9">DCMOUH0018B</strain>
    </source>
</reference>
<feature type="domain" description="MacB-like periplasmic core" evidence="8">
    <location>
        <begin position="459"/>
        <end position="588"/>
    </location>
</feature>
<keyword evidence="4 6" id="KW-1133">Transmembrane helix</keyword>